<reference evidence="6" key="1">
    <citation type="journal article" date="2013" name="Stand. Genomic Sci.">
        <title>Complete genome sequence of Desulfocapsa sulfexigens, a marine deltaproteobacterium specialized in disproportionating inorganic sulfur compounds.</title>
        <authorList>
            <person name="Finster K.W."/>
            <person name="Kjeldsen K.U."/>
            <person name="Kube M."/>
            <person name="Reinhardt R."/>
            <person name="Mussmann M."/>
            <person name="Amann R."/>
            <person name="Schreiber L."/>
        </authorList>
    </citation>
    <scope>NUCLEOTIDE SEQUENCE [LARGE SCALE GENOMIC DNA]</scope>
    <source>
        <strain evidence="6">DSM 10523 / SB164P1</strain>
    </source>
</reference>
<keyword evidence="3" id="KW-0663">Pyridoxal phosphate</keyword>
<dbReference type="GO" id="GO:0004793">
    <property type="term" value="F:threonine aldolase activity"/>
    <property type="evidence" value="ECO:0007669"/>
    <property type="project" value="UniProtKB-EC"/>
</dbReference>
<evidence type="ECO:0000259" key="4">
    <source>
        <dbReference type="Pfam" id="PF01212"/>
    </source>
</evidence>
<dbReference type="GO" id="GO:0006520">
    <property type="term" value="P:amino acid metabolic process"/>
    <property type="evidence" value="ECO:0007669"/>
    <property type="project" value="InterPro"/>
</dbReference>
<dbReference type="SUPFAM" id="SSF53383">
    <property type="entry name" value="PLP-dependent transferases"/>
    <property type="match status" value="1"/>
</dbReference>
<name>M1PSW2_DESSD</name>
<evidence type="ECO:0000256" key="2">
    <source>
        <dbReference type="ARBA" id="ARBA00006966"/>
    </source>
</evidence>
<evidence type="ECO:0000256" key="1">
    <source>
        <dbReference type="ARBA" id="ARBA00001933"/>
    </source>
</evidence>
<dbReference type="RefSeq" id="WP_015405092.1">
    <property type="nucleotide sequence ID" value="NC_020304.1"/>
</dbReference>
<dbReference type="eggNOG" id="COG2008">
    <property type="taxonomic scope" value="Bacteria"/>
</dbReference>
<dbReference type="InterPro" id="IPR015424">
    <property type="entry name" value="PyrdxlP-dep_Trfase"/>
</dbReference>
<protein>
    <submittedName>
        <fullName evidence="5">Threonine aldolase</fullName>
        <ecNumber evidence="5">4.1.2.5</ecNumber>
    </submittedName>
</protein>
<dbReference type="PANTHER" id="PTHR48097">
    <property type="entry name" value="L-THREONINE ALDOLASE-RELATED"/>
    <property type="match status" value="1"/>
</dbReference>
<keyword evidence="5" id="KW-0456">Lyase</keyword>
<dbReference type="InterPro" id="IPR015421">
    <property type="entry name" value="PyrdxlP-dep_Trfase_major"/>
</dbReference>
<dbReference type="AlphaFoldDB" id="M1PSW2"/>
<evidence type="ECO:0000313" key="5">
    <source>
        <dbReference type="EMBL" id="AGF79406.1"/>
    </source>
</evidence>
<dbReference type="EMBL" id="CP003985">
    <property type="protein sequence ID" value="AGF79406.1"/>
    <property type="molecule type" value="Genomic_DNA"/>
</dbReference>
<dbReference type="InterPro" id="IPR015422">
    <property type="entry name" value="PyrdxlP-dep_Trfase_small"/>
</dbReference>
<dbReference type="InterPro" id="IPR001597">
    <property type="entry name" value="ArAA_b-elim_lyase/Thr_aldolase"/>
</dbReference>
<dbReference type="Gene3D" id="3.90.1150.10">
    <property type="entry name" value="Aspartate Aminotransferase, domain 1"/>
    <property type="match status" value="1"/>
</dbReference>
<dbReference type="HOGENOM" id="CLU_049619_0_0_7"/>
<evidence type="ECO:0000256" key="3">
    <source>
        <dbReference type="ARBA" id="ARBA00022898"/>
    </source>
</evidence>
<dbReference type="STRING" id="1167006.UWK_02875"/>
<comment type="cofactor">
    <cofactor evidence="1">
        <name>pyridoxal 5'-phosphate</name>
        <dbReference type="ChEBI" id="CHEBI:597326"/>
    </cofactor>
</comment>
<dbReference type="EC" id="4.1.2.5" evidence="5"/>
<comment type="similarity">
    <text evidence="2">Belongs to the threonine aldolase family.</text>
</comment>
<evidence type="ECO:0000313" key="6">
    <source>
        <dbReference type="Proteomes" id="UP000011721"/>
    </source>
</evidence>
<dbReference type="PATRIC" id="fig|1167006.5.peg.3105"/>
<keyword evidence="6" id="KW-1185">Reference proteome</keyword>
<dbReference type="Pfam" id="PF01212">
    <property type="entry name" value="Beta_elim_lyase"/>
    <property type="match status" value="1"/>
</dbReference>
<dbReference type="Gene3D" id="3.40.640.10">
    <property type="entry name" value="Type I PLP-dependent aspartate aminotransferase-like (Major domain)"/>
    <property type="match status" value="1"/>
</dbReference>
<organism evidence="5 6">
    <name type="scientific">Desulfocapsa sulfexigens (strain DSM 10523 / SB164P1)</name>
    <dbReference type="NCBI Taxonomy" id="1167006"/>
    <lineage>
        <taxon>Bacteria</taxon>
        <taxon>Pseudomonadati</taxon>
        <taxon>Thermodesulfobacteriota</taxon>
        <taxon>Desulfobulbia</taxon>
        <taxon>Desulfobulbales</taxon>
        <taxon>Desulfocapsaceae</taxon>
        <taxon>Desulfocapsa</taxon>
    </lineage>
</organism>
<proteinExistence type="inferred from homology"/>
<sequence>MQFGSDNQAGASQPVLDALLEANHGFTHGYGNDNWCEKAEDALMDVFGCKLDVFFVATGTAANALALSCMVQPWETILCHHHSHILLDESTAPEFFSGGSRLIPLTQHAGKLEIRHLKKFFRNVSPEIPHTPSAKALSITQTNEAGQVYTEVEISSLCSLAHENGLHVHMDGARFANAVASLGCTFADISWKAGVDVLSLGATKCGALAAEAVVFFRQDLAENFIHRRKRSGHLLSKGRLFGAQFVGWLKNNHWLELATHANAKAQQLARALKVFQEIVPVWPCQANEIFITMPRQLAERLQAEGAEFYQWPIQTLPNNYTLRDEDVFVRLVTSFATSDEHIRDFCDRINEFKASAP</sequence>
<accession>M1PSW2</accession>
<feature type="domain" description="Aromatic amino acid beta-eliminating lyase/threonine aldolase" evidence="4">
    <location>
        <begin position="3"/>
        <end position="280"/>
    </location>
</feature>
<dbReference type="OrthoDB" id="9774495at2"/>
<dbReference type="KEGG" id="dsf:UWK_02875"/>
<gene>
    <name evidence="5" type="ordered locus">UWK_02875</name>
</gene>
<dbReference type="Proteomes" id="UP000011721">
    <property type="component" value="Chromosome"/>
</dbReference>
<dbReference type="PANTHER" id="PTHR48097:SF5">
    <property type="entry name" value="LOW SPECIFICITY L-THREONINE ALDOLASE"/>
    <property type="match status" value="1"/>
</dbReference>